<dbReference type="PANTHER" id="PTHR11937">
    <property type="entry name" value="ACTIN"/>
    <property type="match status" value="1"/>
</dbReference>
<dbReference type="FunFam" id="3.90.640.10:FF:000040">
    <property type="entry name" value="Actin-like protein ARP6"/>
    <property type="match status" value="1"/>
</dbReference>
<dbReference type="GO" id="GO:0000812">
    <property type="term" value="C:Swr1 complex"/>
    <property type="evidence" value="ECO:0007669"/>
    <property type="project" value="EnsemblFungi"/>
</dbReference>
<dbReference type="GO" id="GO:0031491">
    <property type="term" value="F:nucleosome binding"/>
    <property type="evidence" value="ECO:0007669"/>
    <property type="project" value="EnsemblFungi"/>
</dbReference>
<dbReference type="SUPFAM" id="SSF53067">
    <property type="entry name" value="Actin-like ATPase domain"/>
    <property type="match status" value="2"/>
</dbReference>
<evidence type="ECO:0000256" key="12">
    <source>
        <dbReference type="ARBA" id="ARBA00073820"/>
    </source>
</evidence>
<evidence type="ECO:0000256" key="7">
    <source>
        <dbReference type="ARBA" id="ARBA00023015"/>
    </source>
</evidence>
<evidence type="ECO:0000256" key="11">
    <source>
        <dbReference type="ARBA" id="ARBA00025222"/>
    </source>
</evidence>
<keyword evidence="8" id="KW-0010">Activator</keyword>
<dbReference type="OrthoDB" id="6220758at2759"/>
<evidence type="ECO:0000256" key="3">
    <source>
        <dbReference type="ARBA" id="ARBA00005665"/>
    </source>
</evidence>
<gene>
    <name evidence="14" type="ORF">AO440_004819</name>
    <name evidence="13" type="ORF">AO440_005071</name>
</gene>
<dbReference type="InterPro" id="IPR004000">
    <property type="entry name" value="Actin"/>
</dbReference>
<evidence type="ECO:0000313" key="15">
    <source>
        <dbReference type="Proteomes" id="UP000054886"/>
    </source>
</evidence>
<comment type="subcellular location">
    <subcellularLocation>
        <location evidence="2">Cytoplasm</location>
    </subcellularLocation>
    <subcellularLocation>
        <location evidence="1">Nucleus</location>
    </subcellularLocation>
</comment>
<dbReference type="GO" id="GO:0005737">
    <property type="term" value="C:cytoplasm"/>
    <property type="evidence" value="ECO:0007669"/>
    <property type="project" value="UniProtKB-SubCell"/>
</dbReference>
<evidence type="ECO:0000256" key="8">
    <source>
        <dbReference type="ARBA" id="ARBA00023159"/>
    </source>
</evidence>
<dbReference type="EMBL" id="LLZZ01000146">
    <property type="protein sequence ID" value="KTA99246.1"/>
    <property type="molecule type" value="Genomic_DNA"/>
</dbReference>
<dbReference type="VEuPathDB" id="FungiDB:B1J91_L12166g"/>
<sequence length="421" mass="48134">MTADQAIVIDNGSYQVKFGLASEVRPRVALNALAKDKYGVTHLSNQVQNIKDISSVVFRRPHELGQLTSWELESCIWDYCLYNPDEFGIDWQSLENRHVVLSETCMTLPELSKNTDQVLFEEYEVDSLYKAPTAAYIPFYTTNENIKTISGKSDHGELDIEEKIEDGKEYNDFSLVIDSGFNCTWVIPIVKGVPYYKAVKKLDVGGRFLNGLLKETISFRHYNVMDESILVNNIKEQCLYVDPVSYFEAFKAKDKNKIDFVLPDFQTSFQGYVRDPKTALPDNAQILTLTDERFSVPEAFFHPEISQSLKPGIIETVLESIYMLPELLRPLMASNIVCMGGNFNLPGFTDRLVSELQRQLPTDWVCRAKISSGDKSLTGWTAMAKFAHTDAYKKARVTKEDYFEHGLDWTTKERFGYQNWV</sequence>
<evidence type="ECO:0000313" key="14">
    <source>
        <dbReference type="EMBL" id="KTB02846.1"/>
    </source>
</evidence>
<dbReference type="VEuPathDB" id="FungiDB:CAGL0L12166g"/>
<evidence type="ECO:0000313" key="13">
    <source>
        <dbReference type="EMBL" id="KTA99246.1"/>
    </source>
</evidence>
<evidence type="ECO:0000256" key="6">
    <source>
        <dbReference type="ARBA" id="ARBA00022853"/>
    </source>
</evidence>
<dbReference type="Gene3D" id="3.30.420.40">
    <property type="match status" value="2"/>
</dbReference>
<protein>
    <recommendedName>
        <fullName evidence="4">Actin-like protein ARP6</fullName>
    </recommendedName>
    <alternativeName>
        <fullName evidence="12">Actin-like protein arp6</fullName>
    </alternativeName>
</protein>
<dbReference type="Pfam" id="PF00022">
    <property type="entry name" value="Actin"/>
    <property type="match status" value="1"/>
</dbReference>
<evidence type="ECO:0000256" key="1">
    <source>
        <dbReference type="ARBA" id="ARBA00004123"/>
    </source>
</evidence>
<keyword evidence="6" id="KW-0156">Chromatin regulator</keyword>
<evidence type="ECO:0000256" key="5">
    <source>
        <dbReference type="ARBA" id="ARBA00022490"/>
    </source>
</evidence>
<evidence type="ECO:0000256" key="10">
    <source>
        <dbReference type="ARBA" id="ARBA00023242"/>
    </source>
</evidence>
<name>A0A0W0CTW6_CANGB</name>
<dbReference type="Gene3D" id="3.90.640.10">
    <property type="entry name" value="Actin, Chain A, domain 4"/>
    <property type="match status" value="1"/>
</dbReference>
<comment type="similarity">
    <text evidence="3">Belongs to the actin family. ARP6 subfamily.</text>
</comment>
<keyword evidence="7" id="KW-0805">Transcription regulation</keyword>
<keyword evidence="5" id="KW-0963">Cytoplasm</keyword>
<dbReference type="VEuPathDB" id="FungiDB:GVI51_L12111"/>
<comment type="caution">
    <text evidence="14">The sequence shown here is derived from an EMBL/GenBank/DDBJ whole genome shotgun (WGS) entry which is preliminary data.</text>
</comment>
<comment type="function">
    <text evidence="11">Component of the SWR1 complex which mediates the ATP-dependent exchange of histone H2A for the H2A variant HZT1 leading to transcriptional regulation of selected genes by chromatin remodeling. Involved in chromosome stability.</text>
</comment>
<keyword evidence="9" id="KW-0804">Transcription</keyword>
<dbReference type="Proteomes" id="UP000054886">
    <property type="component" value="Unassembled WGS sequence"/>
</dbReference>
<evidence type="ECO:0000256" key="9">
    <source>
        <dbReference type="ARBA" id="ARBA00023163"/>
    </source>
</evidence>
<dbReference type="CDD" id="cd10210">
    <property type="entry name" value="ASKHA_NBD_Arp6"/>
    <property type="match status" value="1"/>
</dbReference>
<dbReference type="SMART" id="SM00268">
    <property type="entry name" value="ACTIN"/>
    <property type="match status" value="1"/>
</dbReference>
<evidence type="ECO:0000256" key="4">
    <source>
        <dbReference type="ARBA" id="ARBA00018633"/>
    </source>
</evidence>
<organism evidence="14 15">
    <name type="scientific">Candida glabrata</name>
    <name type="common">Yeast</name>
    <name type="synonym">Torulopsis glabrata</name>
    <dbReference type="NCBI Taxonomy" id="5478"/>
    <lineage>
        <taxon>Eukaryota</taxon>
        <taxon>Fungi</taxon>
        <taxon>Dikarya</taxon>
        <taxon>Ascomycota</taxon>
        <taxon>Saccharomycotina</taxon>
        <taxon>Saccharomycetes</taxon>
        <taxon>Saccharomycetales</taxon>
        <taxon>Saccharomycetaceae</taxon>
        <taxon>Nakaseomyces</taxon>
    </lineage>
</organism>
<accession>A0A0W0CTW6</accession>
<keyword evidence="10" id="KW-0539">Nucleus</keyword>
<evidence type="ECO:0000256" key="2">
    <source>
        <dbReference type="ARBA" id="ARBA00004496"/>
    </source>
</evidence>
<dbReference type="VEuPathDB" id="FungiDB:GWK60_L16137"/>
<dbReference type="AlphaFoldDB" id="A0A0W0CTW6"/>
<dbReference type="InterPro" id="IPR043129">
    <property type="entry name" value="ATPase_NBD"/>
</dbReference>
<reference evidence="14 15" key="1">
    <citation type="submission" date="2015-10" db="EMBL/GenBank/DDBJ databases">
        <title>Draft genomes sequences of Candida glabrata isolates 1A, 1B, 2A, 2B, 3A and 3B.</title>
        <authorList>
            <person name="Haavelsrud O.E."/>
            <person name="Gaustad P."/>
        </authorList>
    </citation>
    <scope>NUCLEOTIDE SEQUENCE [LARGE SCALE GENOMIC DNA]</scope>
    <source>
        <strain evidence="14">910700640</strain>
    </source>
</reference>
<dbReference type="EMBL" id="LLZZ01000122">
    <property type="protein sequence ID" value="KTB02846.1"/>
    <property type="molecule type" value="Genomic_DNA"/>
</dbReference>
<dbReference type="GO" id="GO:0006338">
    <property type="term" value="P:chromatin remodeling"/>
    <property type="evidence" value="ECO:0007669"/>
    <property type="project" value="EnsemblFungi"/>
</dbReference>
<dbReference type="GO" id="GO:0034399">
    <property type="term" value="C:nuclear periphery"/>
    <property type="evidence" value="ECO:0007669"/>
    <property type="project" value="EnsemblFungi"/>
</dbReference>
<proteinExistence type="inferred from homology"/>